<protein>
    <recommendedName>
        <fullName evidence="3">Beta-lactamase</fullName>
    </recommendedName>
</protein>
<comment type="caution">
    <text evidence="1">The sequence shown here is derived from an EMBL/GenBank/DDBJ whole genome shotgun (WGS) entry which is preliminary data.</text>
</comment>
<reference evidence="2" key="1">
    <citation type="submission" date="2017-01" db="EMBL/GenBank/DDBJ databases">
        <title>Genome Analysis of Deinococcus marmoris KOPRI26562.</title>
        <authorList>
            <person name="Kim J.H."/>
            <person name="Oh H.-M."/>
        </authorList>
    </citation>
    <scope>NUCLEOTIDE SEQUENCE [LARGE SCALE GENOMIC DNA]</scope>
    <source>
        <strain evidence="2">PAMC 26633</strain>
    </source>
</reference>
<accession>A0A226X927</accession>
<organism evidence="1 2">
    <name type="scientific">Caballeronia sordidicola</name>
    <name type="common">Burkholderia sordidicola</name>
    <dbReference type="NCBI Taxonomy" id="196367"/>
    <lineage>
        <taxon>Bacteria</taxon>
        <taxon>Pseudomonadati</taxon>
        <taxon>Pseudomonadota</taxon>
        <taxon>Betaproteobacteria</taxon>
        <taxon>Burkholderiales</taxon>
        <taxon>Burkholderiaceae</taxon>
        <taxon>Caballeronia</taxon>
    </lineage>
</organism>
<dbReference type="Proteomes" id="UP000214720">
    <property type="component" value="Unassembled WGS sequence"/>
</dbReference>
<evidence type="ECO:0008006" key="3">
    <source>
        <dbReference type="Google" id="ProtNLM"/>
    </source>
</evidence>
<dbReference type="AlphaFoldDB" id="A0A226X927"/>
<proteinExistence type="predicted"/>
<dbReference type="EMBL" id="MTHB01000042">
    <property type="protein sequence ID" value="OXC79348.1"/>
    <property type="molecule type" value="Genomic_DNA"/>
</dbReference>
<name>A0A226X927_CABSO</name>
<evidence type="ECO:0000313" key="1">
    <source>
        <dbReference type="EMBL" id="OXC79348.1"/>
    </source>
</evidence>
<evidence type="ECO:0000313" key="2">
    <source>
        <dbReference type="Proteomes" id="UP000214720"/>
    </source>
</evidence>
<sequence>MIGMIDNGRHRILSHGRHSADNAGIPDGGSVFEIGSITKVCTRAPSR</sequence>
<gene>
    <name evidence="1" type="ORF">BSU04_07460</name>
</gene>